<evidence type="ECO:0000259" key="11">
    <source>
        <dbReference type="SMART" id="SM00477"/>
    </source>
</evidence>
<feature type="active site" description="Proton acceptor" evidence="8">
    <location>
        <position position="79"/>
    </location>
</feature>
<dbReference type="SUPFAM" id="SSF54060">
    <property type="entry name" value="His-Me finger endonucleases"/>
    <property type="match status" value="1"/>
</dbReference>
<dbReference type="InterPro" id="IPR040255">
    <property type="entry name" value="Non-specific_endonuclease"/>
</dbReference>
<reference evidence="13 14" key="1">
    <citation type="journal article" date="2009" name="Science">
        <title>Green evolution and dynamic adaptations revealed by genomes of the marine picoeukaryotes Micromonas.</title>
        <authorList>
            <person name="Worden A.Z."/>
            <person name="Lee J.H."/>
            <person name="Mock T."/>
            <person name="Rouze P."/>
            <person name="Simmons M.P."/>
            <person name="Aerts A.L."/>
            <person name="Allen A.E."/>
            <person name="Cuvelier M.L."/>
            <person name="Derelle E."/>
            <person name="Everett M.V."/>
            <person name="Foulon E."/>
            <person name="Grimwood J."/>
            <person name="Gundlach H."/>
            <person name="Henrissat B."/>
            <person name="Napoli C."/>
            <person name="McDonald S.M."/>
            <person name="Parker M.S."/>
            <person name="Rombauts S."/>
            <person name="Salamov A."/>
            <person name="Von Dassow P."/>
            <person name="Badger J.H."/>
            <person name="Coutinho P.M."/>
            <person name="Demir E."/>
            <person name="Dubchak I."/>
            <person name="Gentemann C."/>
            <person name="Eikrem W."/>
            <person name="Gready J.E."/>
            <person name="John U."/>
            <person name="Lanier W."/>
            <person name="Lindquist E.A."/>
            <person name="Lucas S."/>
            <person name="Mayer K.F."/>
            <person name="Moreau H."/>
            <person name="Not F."/>
            <person name="Otillar R."/>
            <person name="Panaud O."/>
            <person name="Pangilinan J."/>
            <person name="Paulsen I."/>
            <person name="Piegu B."/>
            <person name="Poliakov A."/>
            <person name="Robbens S."/>
            <person name="Schmutz J."/>
            <person name="Toulza E."/>
            <person name="Wyss T."/>
            <person name="Zelensky A."/>
            <person name="Zhou K."/>
            <person name="Armbrust E.V."/>
            <person name="Bhattacharya D."/>
            <person name="Goodenough U.W."/>
            <person name="Van de Peer Y."/>
            <person name="Grigoriev I.V."/>
        </authorList>
    </citation>
    <scope>NUCLEOTIDE SEQUENCE [LARGE SCALE GENOMIC DNA]</scope>
    <source>
        <strain evidence="14">RCC299 / NOUM17</strain>
    </source>
</reference>
<dbReference type="OrthoDB" id="5418055at2759"/>
<dbReference type="PROSITE" id="PS01070">
    <property type="entry name" value="NUCLEASE_NON_SPEC"/>
    <property type="match status" value="1"/>
</dbReference>
<dbReference type="GO" id="GO:0004521">
    <property type="term" value="F:RNA endonuclease activity"/>
    <property type="evidence" value="ECO:0007669"/>
    <property type="project" value="TreeGrafter"/>
</dbReference>
<dbReference type="KEGG" id="mis:MICPUN_76020"/>
<keyword evidence="4 9" id="KW-0479">Metal-binding</keyword>
<evidence type="ECO:0000256" key="1">
    <source>
        <dbReference type="ARBA" id="ARBA00001946"/>
    </source>
</evidence>
<dbReference type="InterPro" id="IPR001604">
    <property type="entry name" value="Endo_G_ENPP1-like_dom"/>
</dbReference>
<feature type="domain" description="DNA/RNA non-specific endonuclease/pyrophosphatase/phosphodiesterase" evidence="12">
    <location>
        <begin position="15"/>
        <end position="217"/>
    </location>
</feature>
<feature type="domain" description="ENPP1-3/EXOG-like endonuclease/phosphodiesterase" evidence="11">
    <location>
        <begin position="16"/>
        <end position="217"/>
    </location>
</feature>
<keyword evidence="5 10" id="KW-0255">Endonuclease</keyword>
<dbReference type="GO" id="GO:0005634">
    <property type="term" value="C:nucleus"/>
    <property type="evidence" value="ECO:0007669"/>
    <property type="project" value="TreeGrafter"/>
</dbReference>
<dbReference type="PANTHER" id="PTHR13966:SF5">
    <property type="entry name" value="ENDONUCLEASE G, MITOCHONDRIAL"/>
    <property type="match status" value="1"/>
</dbReference>
<dbReference type="Gene3D" id="3.40.570.10">
    <property type="entry name" value="Extracellular Endonuclease, subunit A"/>
    <property type="match status" value="1"/>
</dbReference>
<evidence type="ECO:0000256" key="7">
    <source>
        <dbReference type="ARBA" id="ARBA00022842"/>
    </source>
</evidence>
<evidence type="ECO:0000256" key="8">
    <source>
        <dbReference type="PIRSR" id="PIRSR640255-1"/>
    </source>
</evidence>
<keyword evidence="7" id="KW-0460">Magnesium</keyword>
<dbReference type="InterPro" id="IPR020821">
    <property type="entry name" value="ENPP1-3/EXOG-like_nuc-like"/>
</dbReference>
<comment type="cofactor">
    <cofactor evidence="1 10">
        <name>Mg(2+)</name>
        <dbReference type="ChEBI" id="CHEBI:18420"/>
    </cofactor>
</comment>
<evidence type="ECO:0000256" key="3">
    <source>
        <dbReference type="ARBA" id="ARBA00022722"/>
    </source>
</evidence>
<feature type="binding site" evidence="9">
    <location>
        <position position="111"/>
    </location>
    <ligand>
        <name>Mg(2+)</name>
        <dbReference type="ChEBI" id="CHEBI:18420"/>
        <note>catalytic</note>
    </ligand>
</feature>
<evidence type="ECO:0000313" key="14">
    <source>
        <dbReference type="Proteomes" id="UP000002009"/>
    </source>
</evidence>
<dbReference type="SMART" id="SM00477">
    <property type="entry name" value="NUC"/>
    <property type="match status" value="1"/>
</dbReference>
<dbReference type="GO" id="GO:0005743">
    <property type="term" value="C:mitochondrial inner membrane"/>
    <property type="evidence" value="ECO:0007669"/>
    <property type="project" value="TreeGrafter"/>
</dbReference>
<keyword evidence="3 10" id="KW-0540">Nuclease</keyword>
<dbReference type="eggNOG" id="KOG3721">
    <property type="taxonomic scope" value="Eukaryota"/>
</dbReference>
<keyword evidence="14" id="KW-1185">Reference proteome</keyword>
<accession>C1E5G0</accession>
<dbReference type="AlphaFoldDB" id="C1E5G0"/>
<evidence type="ECO:0000256" key="9">
    <source>
        <dbReference type="PIRSR" id="PIRSR640255-2"/>
    </source>
</evidence>
<dbReference type="InterPro" id="IPR044929">
    <property type="entry name" value="DNA/RNA_non-sp_Endonuclease_sf"/>
</dbReference>
<dbReference type="InParanoid" id="C1E5G0"/>
<keyword evidence="6 10" id="KW-0378">Hydrolase</keyword>
<dbReference type="InterPro" id="IPR044925">
    <property type="entry name" value="His-Me_finger_sf"/>
</dbReference>
<evidence type="ECO:0000256" key="2">
    <source>
        <dbReference type="ARBA" id="ARBA00010052"/>
    </source>
</evidence>
<organism evidence="13 14">
    <name type="scientific">Micromonas commoda (strain RCC299 / NOUM17 / CCMP2709)</name>
    <name type="common">Picoplanktonic green alga</name>
    <dbReference type="NCBI Taxonomy" id="296587"/>
    <lineage>
        <taxon>Eukaryota</taxon>
        <taxon>Viridiplantae</taxon>
        <taxon>Chlorophyta</taxon>
        <taxon>Mamiellophyceae</taxon>
        <taxon>Mamiellales</taxon>
        <taxon>Mamiellaceae</taxon>
        <taxon>Micromonas</taxon>
    </lineage>
</organism>
<dbReference type="GO" id="GO:0046872">
    <property type="term" value="F:metal ion binding"/>
    <property type="evidence" value="ECO:0007669"/>
    <property type="project" value="UniProtKB-KW"/>
</dbReference>
<comment type="similarity">
    <text evidence="2 10">Belongs to the DNA/RNA non-specific endonuclease family.</text>
</comment>
<evidence type="ECO:0000259" key="12">
    <source>
        <dbReference type="SMART" id="SM00892"/>
    </source>
</evidence>
<proteinExistence type="inferred from homology"/>
<dbReference type="EMBL" id="CP001326">
    <property type="protein sequence ID" value="ACO63622.1"/>
    <property type="molecule type" value="Genomic_DNA"/>
</dbReference>
<gene>
    <name evidence="13" type="ORF">MICPUN_76020</name>
</gene>
<dbReference type="Proteomes" id="UP000002009">
    <property type="component" value="Chromosome 5"/>
</dbReference>
<evidence type="ECO:0000256" key="5">
    <source>
        <dbReference type="ARBA" id="ARBA00022759"/>
    </source>
</evidence>
<evidence type="ECO:0000313" key="13">
    <source>
        <dbReference type="EMBL" id="ACO63622.1"/>
    </source>
</evidence>
<dbReference type="GO" id="GO:0000014">
    <property type="term" value="F:single-stranded DNA endodeoxyribonuclease activity"/>
    <property type="evidence" value="ECO:0007669"/>
    <property type="project" value="TreeGrafter"/>
</dbReference>
<feature type="non-terminal residue" evidence="13">
    <location>
        <position position="217"/>
    </location>
</feature>
<evidence type="ECO:0000256" key="4">
    <source>
        <dbReference type="ARBA" id="ARBA00022723"/>
    </source>
</evidence>
<evidence type="ECO:0000256" key="6">
    <source>
        <dbReference type="ARBA" id="ARBA00022801"/>
    </source>
</evidence>
<dbReference type="SMART" id="SM00892">
    <property type="entry name" value="Endonuclease_NS"/>
    <property type="match status" value="1"/>
</dbReference>
<protein>
    <recommendedName>
        <fullName evidence="10">Endonuclease</fullName>
        <ecNumber evidence="10">3.1.30.-</ecNumber>
    </recommendedName>
</protein>
<dbReference type="RefSeq" id="XP_002502364.1">
    <property type="nucleotide sequence ID" value="XM_002502318.1"/>
</dbReference>
<dbReference type="CDD" id="cd00091">
    <property type="entry name" value="NUC"/>
    <property type="match status" value="1"/>
</dbReference>
<dbReference type="InterPro" id="IPR018524">
    <property type="entry name" value="DNA/RNA_endonuclease_AS"/>
</dbReference>
<dbReference type="GO" id="GO:0003676">
    <property type="term" value="F:nucleic acid binding"/>
    <property type="evidence" value="ECO:0007669"/>
    <property type="project" value="InterPro"/>
</dbReference>
<dbReference type="GeneID" id="8243282"/>
<evidence type="ECO:0000256" key="10">
    <source>
        <dbReference type="RuleBase" id="RU366055"/>
    </source>
</evidence>
<dbReference type="STRING" id="296587.C1E5G0"/>
<dbReference type="PANTHER" id="PTHR13966">
    <property type="entry name" value="ENDONUCLEASE RELATED"/>
    <property type="match status" value="1"/>
</dbReference>
<dbReference type="EC" id="3.1.30.-" evidence="10"/>
<dbReference type="Pfam" id="PF01223">
    <property type="entry name" value="Endonuclease_NS"/>
    <property type="match status" value="1"/>
</dbReference>
<name>C1E5G0_MICCC</name>
<dbReference type="OMA" id="QAEWVAY"/>
<sequence length="217" mass="24041">MRLGWPTGTEDVLRVRSGFVASFDARTRNPRWVLEVINPRTMSGPGNRRRSEFVEDAETPERFRAKLADYRGTGYDRGHLAAAAGHKDSQRAMDETFELINISPQVGDGFNRDYWARLERFTRELSGRSGGDVLVATGPLFLPTPTTRWRMDYNLLGEAPELVGVPTHFFKVILATSPETKAVAAAAFVLPNAPIPADTPLEKFAVPLERLEAASGL</sequence>